<keyword evidence="3" id="KW-1185">Reference proteome</keyword>
<sequence length="183" mass="20960">MNRYTNLNDKHLDVDWVEVTRRYINEQASSPDLPPALTEAEVKEAEERLGYPLPKLMRQLYMNVGNGGFGPGLGFLPLLPIEEEGESVTSIVEADRETDQDGILQFYMPLFKWDENGYGYMHLEENDNHVMIADNDYLQDEFDRNKLLADQYPIIASTLEGLMQDWLAGKPMTAESYGMNSQM</sequence>
<accession>A0A2W1M009</accession>
<dbReference type="EMBL" id="QKRB01000031">
    <property type="protein sequence ID" value="PZD97067.1"/>
    <property type="molecule type" value="Genomic_DNA"/>
</dbReference>
<name>A0A2W1M009_9BACL</name>
<dbReference type="Gene3D" id="3.40.1580.10">
    <property type="entry name" value="SMI1/KNR4-like"/>
    <property type="match status" value="1"/>
</dbReference>
<dbReference type="InterPro" id="IPR037883">
    <property type="entry name" value="Knr4/Smi1-like_sf"/>
</dbReference>
<gene>
    <name evidence="2" type="ORF">DNH61_04005</name>
</gene>
<comment type="caution">
    <text evidence="2">The sequence shown here is derived from an EMBL/GenBank/DDBJ whole genome shotgun (WGS) entry which is preliminary data.</text>
</comment>
<dbReference type="RefSeq" id="WP_111145394.1">
    <property type="nucleotide sequence ID" value="NZ_QKRB01000031.1"/>
</dbReference>
<dbReference type="SUPFAM" id="SSF160631">
    <property type="entry name" value="SMI1/KNR4-like"/>
    <property type="match status" value="1"/>
</dbReference>
<dbReference type="Pfam" id="PF09346">
    <property type="entry name" value="SMI1_KNR4"/>
    <property type="match status" value="1"/>
</dbReference>
<dbReference type="InterPro" id="IPR018958">
    <property type="entry name" value="Knr4/Smi1-like_dom"/>
</dbReference>
<evidence type="ECO:0000313" key="2">
    <source>
        <dbReference type="EMBL" id="PZD97067.1"/>
    </source>
</evidence>
<protein>
    <recommendedName>
        <fullName evidence="1">Knr4/Smi1-like domain-containing protein</fullName>
    </recommendedName>
</protein>
<evidence type="ECO:0000259" key="1">
    <source>
        <dbReference type="SMART" id="SM00860"/>
    </source>
</evidence>
<dbReference type="SMART" id="SM00860">
    <property type="entry name" value="SMI1_KNR4"/>
    <property type="match status" value="1"/>
</dbReference>
<evidence type="ECO:0000313" key="3">
    <source>
        <dbReference type="Proteomes" id="UP000249522"/>
    </source>
</evidence>
<feature type="domain" description="Knr4/Smi1-like" evidence="1">
    <location>
        <begin position="36"/>
        <end position="169"/>
    </location>
</feature>
<proteinExistence type="predicted"/>
<reference evidence="2 3" key="1">
    <citation type="submission" date="2018-06" db="EMBL/GenBank/DDBJ databases">
        <title>Paenibacillus imtechensis sp. nov.</title>
        <authorList>
            <person name="Pinnaka A.K."/>
            <person name="Singh H."/>
            <person name="Kaur M."/>
        </authorList>
    </citation>
    <scope>NUCLEOTIDE SEQUENCE [LARGE SCALE GENOMIC DNA]</scope>
    <source>
        <strain evidence="2 3">SMB1</strain>
    </source>
</reference>
<organism evidence="2 3">
    <name type="scientific">Paenibacillus sambharensis</name>
    <dbReference type="NCBI Taxonomy" id="1803190"/>
    <lineage>
        <taxon>Bacteria</taxon>
        <taxon>Bacillati</taxon>
        <taxon>Bacillota</taxon>
        <taxon>Bacilli</taxon>
        <taxon>Bacillales</taxon>
        <taxon>Paenibacillaceae</taxon>
        <taxon>Paenibacillus</taxon>
    </lineage>
</organism>
<dbReference type="Proteomes" id="UP000249522">
    <property type="component" value="Unassembled WGS sequence"/>
</dbReference>
<dbReference type="AlphaFoldDB" id="A0A2W1M009"/>